<feature type="transmembrane region" description="Helical" evidence="6">
    <location>
        <begin position="244"/>
        <end position="264"/>
    </location>
</feature>
<feature type="transmembrane region" description="Helical" evidence="6">
    <location>
        <begin position="105"/>
        <end position="129"/>
    </location>
</feature>
<feature type="region of interest" description="Disordered" evidence="5">
    <location>
        <begin position="203"/>
        <end position="224"/>
    </location>
</feature>
<sequence>MSEAPATRNTSGRGWLYLLIASAVLTQGGLNLIRPVTTYKLVGLGADSFLVGVVTAFYALVPLFAAIWLGRMSDRLNNLRPMVALGAVVLAIGAAGIALGNSFILIAIFSAVLGLGHLLFTIGGQAAIARRSSPAEMDRGFGWFTAAFSVGQMIGPLLAGIILGSELVSDAADRLDSVNIALWVGCGLTLAAAPLFLSPKTLSGTTPRRTSPKTGGSSDTREMTTTKPTMCNILKRPGVMSHMFASLALLGMLDILTAFLPLLAEEVGVSPAAVGLLLALRGAASIVSRVLLPWLSSRLSHTSLLLWSLYGAGLALVIPPLLMAMFPPADGGELTLLLCGLCMLFGGIFLGLGQPLTMTEVSTSVPPAWRGSALAVRLMGNRLGQVALPLLAGVFAAPLGPGAAIVMASGFLLISGAEKSIRKRRK</sequence>
<comment type="subcellular location">
    <subcellularLocation>
        <location evidence="1">Cell membrane</location>
        <topology evidence="1">Multi-pass membrane protein</topology>
    </subcellularLocation>
</comment>
<keyword evidence="3 6" id="KW-1133">Transmembrane helix</keyword>
<accession>A0A7W8YBE4</accession>
<keyword evidence="2 6" id="KW-0812">Transmembrane</keyword>
<feature type="compositionally biased region" description="Polar residues" evidence="5">
    <location>
        <begin position="203"/>
        <end position="218"/>
    </location>
</feature>
<dbReference type="PANTHER" id="PTHR23526:SF4">
    <property type="entry name" value="INTEGRAL MEMBRANE TRANSPORT PROTEIN"/>
    <property type="match status" value="1"/>
</dbReference>
<evidence type="ECO:0000259" key="7">
    <source>
        <dbReference type="PROSITE" id="PS50850"/>
    </source>
</evidence>
<reference evidence="8 9" key="1">
    <citation type="submission" date="2020-08" db="EMBL/GenBank/DDBJ databases">
        <title>Sequencing the genomes of 1000 actinobacteria strains.</title>
        <authorList>
            <person name="Klenk H.-P."/>
        </authorList>
    </citation>
    <scope>NUCLEOTIDE SEQUENCE [LARGE SCALE GENOMIC DNA]</scope>
    <source>
        <strain evidence="8 9">DSM 23694</strain>
    </source>
</reference>
<protein>
    <submittedName>
        <fullName evidence="8">MFS family permease</fullName>
    </submittedName>
</protein>
<name>A0A7W8YBE4_9MICC</name>
<dbReference type="Proteomes" id="UP000523863">
    <property type="component" value="Unassembled WGS sequence"/>
</dbReference>
<feature type="transmembrane region" description="Helical" evidence="6">
    <location>
        <begin position="270"/>
        <end position="292"/>
    </location>
</feature>
<evidence type="ECO:0000256" key="3">
    <source>
        <dbReference type="ARBA" id="ARBA00022989"/>
    </source>
</evidence>
<keyword evidence="4 6" id="KW-0472">Membrane</keyword>
<keyword evidence="9" id="KW-1185">Reference proteome</keyword>
<dbReference type="SUPFAM" id="SSF103473">
    <property type="entry name" value="MFS general substrate transporter"/>
    <property type="match status" value="1"/>
</dbReference>
<dbReference type="Gene3D" id="1.20.1250.20">
    <property type="entry name" value="MFS general substrate transporter like domains"/>
    <property type="match status" value="1"/>
</dbReference>
<dbReference type="PRINTS" id="PR01036">
    <property type="entry name" value="TCRTETB"/>
</dbReference>
<evidence type="ECO:0000313" key="9">
    <source>
        <dbReference type="Proteomes" id="UP000523863"/>
    </source>
</evidence>
<evidence type="ECO:0000256" key="2">
    <source>
        <dbReference type="ARBA" id="ARBA00022692"/>
    </source>
</evidence>
<feature type="transmembrane region" description="Helical" evidence="6">
    <location>
        <begin position="180"/>
        <end position="199"/>
    </location>
</feature>
<dbReference type="PROSITE" id="PS50850">
    <property type="entry name" value="MFS"/>
    <property type="match status" value="1"/>
</dbReference>
<dbReference type="AlphaFoldDB" id="A0A7W8YBE4"/>
<dbReference type="GO" id="GO:0005886">
    <property type="term" value="C:plasma membrane"/>
    <property type="evidence" value="ECO:0007669"/>
    <property type="project" value="UniProtKB-SubCell"/>
</dbReference>
<dbReference type="RefSeq" id="WP_183641900.1">
    <property type="nucleotide sequence ID" value="NZ_JACHBL010000001.1"/>
</dbReference>
<dbReference type="Pfam" id="PF07690">
    <property type="entry name" value="MFS_1"/>
    <property type="match status" value="1"/>
</dbReference>
<evidence type="ECO:0000256" key="5">
    <source>
        <dbReference type="SAM" id="MobiDB-lite"/>
    </source>
</evidence>
<feature type="transmembrane region" description="Helical" evidence="6">
    <location>
        <begin position="141"/>
        <end position="168"/>
    </location>
</feature>
<dbReference type="InterPro" id="IPR036259">
    <property type="entry name" value="MFS_trans_sf"/>
</dbReference>
<evidence type="ECO:0000313" key="8">
    <source>
        <dbReference type="EMBL" id="MBB5598352.1"/>
    </source>
</evidence>
<dbReference type="GO" id="GO:0022857">
    <property type="term" value="F:transmembrane transporter activity"/>
    <property type="evidence" value="ECO:0007669"/>
    <property type="project" value="InterPro"/>
</dbReference>
<evidence type="ECO:0000256" key="6">
    <source>
        <dbReference type="SAM" id="Phobius"/>
    </source>
</evidence>
<gene>
    <name evidence="8" type="ORF">BKA12_001432</name>
</gene>
<evidence type="ECO:0000256" key="4">
    <source>
        <dbReference type="ARBA" id="ARBA00023136"/>
    </source>
</evidence>
<feature type="transmembrane region" description="Helical" evidence="6">
    <location>
        <begin position="334"/>
        <end position="353"/>
    </location>
</feature>
<feature type="transmembrane region" description="Helical" evidence="6">
    <location>
        <begin position="49"/>
        <end position="70"/>
    </location>
</feature>
<proteinExistence type="predicted"/>
<evidence type="ECO:0000256" key="1">
    <source>
        <dbReference type="ARBA" id="ARBA00004651"/>
    </source>
</evidence>
<feature type="transmembrane region" description="Helical" evidence="6">
    <location>
        <begin position="304"/>
        <end position="322"/>
    </location>
</feature>
<dbReference type="InterPro" id="IPR011701">
    <property type="entry name" value="MFS"/>
</dbReference>
<dbReference type="PANTHER" id="PTHR23526">
    <property type="entry name" value="INTEGRAL MEMBRANE TRANSPORT PROTEIN-RELATED"/>
    <property type="match status" value="1"/>
</dbReference>
<dbReference type="InterPro" id="IPR020846">
    <property type="entry name" value="MFS_dom"/>
</dbReference>
<organism evidence="8 9">
    <name type="scientific">Neomicrococcus lactis</name>
    <dbReference type="NCBI Taxonomy" id="732241"/>
    <lineage>
        <taxon>Bacteria</taxon>
        <taxon>Bacillati</taxon>
        <taxon>Actinomycetota</taxon>
        <taxon>Actinomycetes</taxon>
        <taxon>Micrococcales</taxon>
        <taxon>Micrococcaceae</taxon>
        <taxon>Neomicrococcus</taxon>
    </lineage>
</organism>
<dbReference type="EMBL" id="JACHBL010000001">
    <property type="protein sequence ID" value="MBB5598352.1"/>
    <property type="molecule type" value="Genomic_DNA"/>
</dbReference>
<dbReference type="InterPro" id="IPR052528">
    <property type="entry name" value="Sugar_transport-like"/>
</dbReference>
<comment type="caution">
    <text evidence="8">The sequence shown here is derived from an EMBL/GenBank/DDBJ whole genome shotgun (WGS) entry which is preliminary data.</text>
</comment>
<feature type="transmembrane region" description="Helical" evidence="6">
    <location>
        <begin position="15"/>
        <end position="37"/>
    </location>
</feature>
<feature type="transmembrane region" description="Helical" evidence="6">
    <location>
        <begin position="82"/>
        <end position="99"/>
    </location>
</feature>
<feature type="domain" description="Major facilitator superfamily (MFS) profile" evidence="7">
    <location>
        <begin position="15"/>
        <end position="426"/>
    </location>
</feature>